<dbReference type="STRING" id="212818.A0A0D1XTA6"/>
<dbReference type="InterPro" id="IPR029058">
    <property type="entry name" value="AB_hydrolase_fold"/>
</dbReference>
<accession>A0A0D1XTA6</accession>
<dbReference type="EMBL" id="KN847523">
    <property type="protein sequence ID" value="KIV91381.1"/>
    <property type="molecule type" value="Genomic_DNA"/>
</dbReference>
<dbReference type="InterPro" id="IPR013595">
    <property type="entry name" value="Pept_S33_TAP-like_C"/>
</dbReference>
<evidence type="ECO:0000256" key="1">
    <source>
        <dbReference type="ARBA" id="ARBA00010088"/>
    </source>
</evidence>
<reference evidence="7 8" key="1">
    <citation type="submission" date="2015-01" db="EMBL/GenBank/DDBJ databases">
        <title>The Genome Sequence of Exophiala mesophila CBS40295.</title>
        <authorList>
            <consortium name="The Broad Institute Genomics Platform"/>
            <person name="Cuomo C."/>
            <person name="de Hoog S."/>
            <person name="Gorbushina A."/>
            <person name="Stielow B."/>
            <person name="Teixiera M."/>
            <person name="Abouelleil A."/>
            <person name="Chapman S.B."/>
            <person name="Priest M."/>
            <person name="Young S.K."/>
            <person name="Wortman J."/>
            <person name="Nusbaum C."/>
            <person name="Birren B."/>
        </authorList>
    </citation>
    <scope>NUCLEOTIDE SEQUENCE [LARGE SCALE GENOMIC DNA]</scope>
    <source>
        <strain evidence="7 8">CBS 40295</strain>
    </source>
</reference>
<dbReference type="OrthoDB" id="425534at2759"/>
<evidence type="ECO:0000313" key="7">
    <source>
        <dbReference type="EMBL" id="KIV91381.1"/>
    </source>
</evidence>
<dbReference type="GO" id="GO:0016787">
    <property type="term" value="F:hydrolase activity"/>
    <property type="evidence" value="ECO:0007669"/>
    <property type="project" value="UniProtKB-KW"/>
</dbReference>
<dbReference type="Pfam" id="PF00561">
    <property type="entry name" value="Abhydrolase_1"/>
    <property type="match status" value="1"/>
</dbReference>
<feature type="compositionally biased region" description="Low complexity" evidence="3">
    <location>
        <begin position="540"/>
        <end position="549"/>
    </location>
</feature>
<keyword evidence="4" id="KW-0732">Signal</keyword>
<feature type="region of interest" description="Disordered" evidence="3">
    <location>
        <begin position="516"/>
        <end position="550"/>
    </location>
</feature>
<dbReference type="AlphaFoldDB" id="A0A0D1XTA6"/>
<dbReference type="OMA" id="YWPYLAE"/>
<feature type="signal peptide" evidence="4">
    <location>
        <begin position="1"/>
        <end position="20"/>
    </location>
</feature>
<dbReference type="HOGENOM" id="CLU_013364_5_0_1"/>
<dbReference type="GeneID" id="27323770"/>
<proteinExistence type="inferred from homology"/>
<evidence type="ECO:0000259" key="5">
    <source>
        <dbReference type="Pfam" id="PF00561"/>
    </source>
</evidence>
<keyword evidence="2" id="KW-0378">Hydrolase</keyword>
<evidence type="ECO:0000256" key="3">
    <source>
        <dbReference type="SAM" id="MobiDB-lite"/>
    </source>
</evidence>
<protein>
    <submittedName>
        <fullName evidence="7">Uncharacterized protein</fullName>
    </submittedName>
</protein>
<evidence type="ECO:0000256" key="4">
    <source>
        <dbReference type="SAM" id="SignalP"/>
    </source>
</evidence>
<feature type="domain" description="Peptidase S33 tripeptidyl aminopeptidase-like C-terminal" evidence="6">
    <location>
        <begin position="408"/>
        <end position="496"/>
    </location>
</feature>
<dbReference type="Gene3D" id="3.40.50.1820">
    <property type="entry name" value="alpha/beta hydrolase"/>
    <property type="match status" value="1"/>
</dbReference>
<dbReference type="RefSeq" id="XP_016222955.1">
    <property type="nucleotide sequence ID" value="XM_016370662.1"/>
</dbReference>
<dbReference type="PANTHER" id="PTHR43248">
    <property type="entry name" value="2-SUCCINYL-6-HYDROXY-2,4-CYCLOHEXADIENE-1-CARBOXYLATE SYNTHASE"/>
    <property type="match status" value="1"/>
</dbReference>
<gene>
    <name evidence="7" type="ORF">PV10_05925</name>
</gene>
<comment type="similarity">
    <text evidence="1">Belongs to the peptidase S33 family.</text>
</comment>
<feature type="chain" id="PRO_5002251510" evidence="4">
    <location>
        <begin position="21"/>
        <end position="569"/>
    </location>
</feature>
<feature type="domain" description="AB hydrolase-1" evidence="5">
    <location>
        <begin position="85"/>
        <end position="242"/>
    </location>
</feature>
<dbReference type="SUPFAM" id="SSF53474">
    <property type="entry name" value="alpha/beta-Hydrolases"/>
    <property type="match status" value="1"/>
</dbReference>
<evidence type="ECO:0000256" key="2">
    <source>
        <dbReference type="ARBA" id="ARBA00022801"/>
    </source>
</evidence>
<evidence type="ECO:0000259" key="6">
    <source>
        <dbReference type="Pfam" id="PF08386"/>
    </source>
</evidence>
<dbReference type="Proteomes" id="UP000054302">
    <property type="component" value="Unassembled WGS sequence"/>
</dbReference>
<dbReference type="PANTHER" id="PTHR43248:SF25">
    <property type="entry name" value="AB HYDROLASE-1 DOMAIN-CONTAINING PROTEIN-RELATED"/>
    <property type="match status" value="1"/>
</dbReference>
<dbReference type="VEuPathDB" id="FungiDB:PV10_05925"/>
<keyword evidence="8" id="KW-1185">Reference proteome</keyword>
<evidence type="ECO:0000313" key="8">
    <source>
        <dbReference type="Proteomes" id="UP000054302"/>
    </source>
</evidence>
<dbReference type="InterPro" id="IPR051601">
    <property type="entry name" value="Serine_prot/Carboxylest_S33"/>
</dbReference>
<dbReference type="InterPro" id="IPR000073">
    <property type="entry name" value="AB_hydrolase_1"/>
</dbReference>
<dbReference type="Pfam" id="PF08386">
    <property type="entry name" value="Abhydrolase_4"/>
    <property type="match status" value="1"/>
</dbReference>
<name>A0A0D1XTA6_EXOME</name>
<sequence>MSRILSLTALGLASVAAVMAQSELDFQPCPTLNNQISRMMNGSISEFDCATLSVPLDYTDTSSGNLDLSLFRVNATAEPVLGSVLMNFGGPGGTGAENLPAFAELAHAVIGPQWNLISWDPRGTGFTIPFICDLENIATIPEKKRQLGTLVSTNLTRVFLNGGWELAGELAEYCASGANETAELIGTAFTARDMMEIVDALGEDGLLRYYGISYGTALGSYAAAMFPERIERMVLDANVNPHDYQAGHYGRFANDIDAAFAGFLQACFDAADDCALYSLLQPNSTQDLLDVINLVIGPFAISAGSSIEGYLEYLGIKGIFIQPLYAPSSWPGFAQLLASAFNGTLDAPSNEPAPVPYGEAVNAVIGIRASDATFIANTSAQYLPQVQFQANVSRGFSDVSYFTLWASAQWTIPAKERYWGDFQANTKTPILYINGEYDPVTPLINAYNGSAGFNGSVVLPHGGYGHGIFADPSSCVAEYVQAYFLNASLPDEDTRCEPDVSLVQMWTATVQGREVNFTDSLTGSETDNSGSGSGSGSGSNGQENSASQGTPRSVYGLVAGLAITAVALL</sequence>
<organism evidence="7 8">
    <name type="scientific">Exophiala mesophila</name>
    <name type="common">Black yeast-like fungus</name>
    <dbReference type="NCBI Taxonomy" id="212818"/>
    <lineage>
        <taxon>Eukaryota</taxon>
        <taxon>Fungi</taxon>
        <taxon>Dikarya</taxon>
        <taxon>Ascomycota</taxon>
        <taxon>Pezizomycotina</taxon>
        <taxon>Eurotiomycetes</taxon>
        <taxon>Chaetothyriomycetidae</taxon>
        <taxon>Chaetothyriales</taxon>
        <taxon>Herpotrichiellaceae</taxon>
        <taxon>Exophiala</taxon>
    </lineage>
</organism>